<evidence type="ECO:0000313" key="2">
    <source>
        <dbReference type="Proteomes" id="UP000267341"/>
    </source>
</evidence>
<dbReference type="EMBL" id="RBIZ01000003">
    <property type="protein sequence ID" value="RKR64804.1"/>
    <property type="molecule type" value="Genomic_DNA"/>
</dbReference>
<protein>
    <submittedName>
        <fullName evidence="1">Uncharacterized protein</fullName>
    </submittedName>
</protein>
<accession>A0ABX9S216</accession>
<gene>
    <name evidence="1" type="ORF">C7387_1512</name>
</gene>
<name>A0ABX9S216_9ENTR</name>
<sequence length="94" mass="10259">MTPAKGTGIHPDDMCGCDSKVRKISVARQAGLPDRKLSEGELTSVTVHMVGFTLYSCVIKQGVNIANKGGLTQKFTTLCKKIIFCDWNNLNQDN</sequence>
<dbReference type="Proteomes" id="UP000267341">
    <property type="component" value="Unassembled WGS sequence"/>
</dbReference>
<reference evidence="1 2" key="1">
    <citation type="submission" date="2018-10" db="EMBL/GenBank/DDBJ databases">
        <title>Genomic Encyclopedia of Type Strains, Phase IV (KMG-IV): sequencing the most valuable type-strain genomes for metagenomic binning, comparative biology and taxonomic classification.</title>
        <authorList>
            <person name="Goeker M."/>
        </authorList>
    </citation>
    <scope>NUCLEOTIDE SEQUENCE [LARGE SCALE GENOMIC DNA]</scope>
    <source>
        <strain evidence="1 2">DSM 5079</strain>
    </source>
</reference>
<organism evidence="1 2">
    <name type="scientific">Yokenella regensburgei</name>
    <dbReference type="NCBI Taxonomy" id="158877"/>
    <lineage>
        <taxon>Bacteria</taxon>
        <taxon>Pseudomonadati</taxon>
        <taxon>Pseudomonadota</taxon>
        <taxon>Gammaproteobacteria</taxon>
        <taxon>Enterobacterales</taxon>
        <taxon>Enterobacteriaceae</taxon>
        <taxon>Yokenella</taxon>
    </lineage>
</organism>
<proteinExistence type="predicted"/>
<evidence type="ECO:0000313" key="1">
    <source>
        <dbReference type="EMBL" id="RKR64804.1"/>
    </source>
</evidence>
<comment type="caution">
    <text evidence="1">The sequence shown here is derived from an EMBL/GenBank/DDBJ whole genome shotgun (WGS) entry which is preliminary data.</text>
</comment>
<keyword evidence="2" id="KW-1185">Reference proteome</keyword>